<accession>A0A2P6RPU7</accession>
<protein>
    <submittedName>
        <fullName evidence="2">Uncharacterized protein</fullName>
    </submittedName>
</protein>
<evidence type="ECO:0000256" key="1">
    <source>
        <dbReference type="SAM" id="Phobius"/>
    </source>
</evidence>
<dbReference type="Proteomes" id="UP000238479">
    <property type="component" value="Chromosome 2"/>
</dbReference>
<comment type="caution">
    <text evidence="2">The sequence shown here is derived from an EMBL/GenBank/DDBJ whole genome shotgun (WGS) entry which is preliminary data.</text>
</comment>
<proteinExistence type="predicted"/>
<dbReference type="STRING" id="74649.A0A2P6RPU7"/>
<dbReference type="AlphaFoldDB" id="A0A2P6RPU7"/>
<name>A0A2P6RPU7_ROSCH</name>
<feature type="transmembrane region" description="Helical" evidence="1">
    <location>
        <begin position="22"/>
        <end position="45"/>
    </location>
</feature>
<keyword evidence="1" id="KW-1133">Transmembrane helix</keyword>
<evidence type="ECO:0000313" key="2">
    <source>
        <dbReference type="EMBL" id="PRQ48453.1"/>
    </source>
</evidence>
<evidence type="ECO:0000313" key="3">
    <source>
        <dbReference type="Proteomes" id="UP000238479"/>
    </source>
</evidence>
<dbReference type="Gramene" id="PRQ48453">
    <property type="protein sequence ID" value="PRQ48453"/>
    <property type="gene ID" value="RchiOBHm_Chr2g0110921"/>
</dbReference>
<sequence>MDTSTSSIYWSLLPYYVEIHAIFPHLFSSLLNFIGLHFIWIIILLHPPWHVDKQWEHLLPSEWVQVFRFGTKDGKPVNKLTKKHIDVLEPFFGNTSIQIYDKKEFADSGQPIHEAVVNLDDVTICLPQVHFISSSSDGYRDVLKLADNFGSLSPTYLCKI</sequence>
<dbReference type="EMBL" id="PDCK01000040">
    <property type="protein sequence ID" value="PRQ48453.1"/>
    <property type="molecule type" value="Genomic_DNA"/>
</dbReference>
<keyword evidence="1" id="KW-0472">Membrane</keyword>
<keyword evidence="3" id="KW-1185">Reference proteome</keyword>
<keyword evidence="1" id="KW-0812">Transmembrane</keyword>
<gene>
    <name evidence="2" type="ORF">RchiOBHm_Chr2g0110921</name>
</gene>
<organism evidence="2 3">
    <name type="scientific">Rosa chinensis</name>
    <name type="common">China rose</name>
    <dbReference type="NCBI Taxonomy" id="74649"/>
    <lineage>
        <taxon>Eukaryota</taxon>
        <taxon>Viridiplantae</taxon>
        <taxon>Streptophyta</taxon>
        <taxon>Embryophyta</taxon>
        <taxon>Tracheophyta</taxon>
        <taxon>Spermatophyta</taxon>
        <taxon>Magnoliopsida</taxon>
        <taxon>eudicotyledons</taxon>
        <taxon>Gunneridae</taxon>
        <taxon>Pentapetalae</taxon>
        <taxon>rosids</taxon>
        <taxon>fabids</taxon>
        <taxon>Rosales</taxon>
        <taxon>Rosaceae</taxon>
        <taxon>Rosoideae</taxon>
        <taxon>Rosoideae incertae sedis</taxon>
        <taxon>Rosa</taxon>
    </lineage>
</organism>
<reference evidence="2 3" key="1">
    <citation type="journal article" date="2018" name="Nat. Genet.">
        <title>The Rosa genome provides new insights in the design of modern roses.</title>
        <authorList>
            <person name="Bendahmane M."/>
        </authorList>
    </citation>
    <scope>NUCLEOTIDE SEQUENCE [LARGE SCALE GENOMIC DNA]</scope>
    <source>
        <strain evidence="3">cv. Old Blush</strain>
    </source>
</reference>